<evidence type="ECO:0000256" key="1">
    <source>
        <dbReference type="SAM" id="MobiDB-lite"/>
    </source>
</evidence>
<reference evidence="2 3" key="1">
    <citation type="submission" date="2016-10" db="EMBL/GenBank/DDBJ databases">
        <authorList>
            <person name="de Groot N.N."/>
        </authorList>
    </citation>
    <scope>NUCLEOTIDE SEQUENCE [LARGE SCALE GENOMIC DNA]</scope>
    <source>
        <strain evidence="2 3">PYCC 4715</strain>
    </source>
</reference>
<dbReference type="EMBL" id="LT635764">
    <property type="protein sequence ID" value="SGZ50796.1"/>
    <property type="molecule type" value="Genomic_DNA"/>
</dbReference>
<name>A0A1L0D2T4_9ASCO</name>
<protein>
    <submittedName>
        <fullName evidence="2">CIC11C00000002815</fullName>
    </submittedName>
</protein>
<evidence type="ECO:0000313" key="2">
    <source>
        <dbReference type="EMBL" id="SGZ50796.1"/>
    </source>
</evidence>
<organism evidence="2 3">
    <name type="scientific">Sungouiella intermedia</name>
    <dbReference type="NCBI Taxonomy" id="45354"/>
    <lineage>
        <taxon>Eukaryota</taxon>
        <taxon>Fungi</taxon>
        <taxon>Dikarya</taxon>
        <taxon>Ascomycota</taxon>
        <taxon>Saccharomycotina</taxon>
        <taxon>Pichiomycetes</taxon>
        <taxon>Metschnikowiaceae</taxon>
        <taxon>Sungouiella</taxon>
    </lineage>
</organism>
<accession>A0A1L0D2T4</accession>
<evidence type="ECO:0000313" key="3">
    <source>
        <dbReference type="Proteomes" id="UP000182259"/>
    </source>
</evidence>
<proteinExistence type="predicted"/>
<feature type="region of interest" description="Disordered" evidence="1">
    <location>
        <begin position="1"/>
        <end position="24"/>
    </location>
</feature>
<dbReference type="AlphaFoldDB" id="A0A1L0D2T4"/>
<dbReference type="Proteomes" id="UP000182259">
    <property type="component" value="Chromosome I"/>
</dbReference>
<gene>
    <name evidence="2" type="ORF">SAMEA4029009_CIC11G00000002815</name>
</gene>
<sequence length="432" mass="47523">MNQSHMHPVERPPSTDANLSYPDMAGFQQPATFHEAPLMMSPHNTISEFPPARAFTENLMHSDESIPTTLASKLNNFYLQTPGMPDTPAFHLSPTFVQGPLLHTPNSMTMVTPTVAQEKFHSSPEFITGPAAYHSDSGVPASVVAFNEGLQLTFMDQVGGPQSKQSAIRPDLTVDVNPLANVVNRLQKPTDMLAHTDDSDTVTQESPNSMEYFVSFKRGPSSGDSELTIEDLLNEDPFSEITNTTDPIEEDTKSDREEDISRYLDFNDIQSSPVVPEAQPTETVVKSRSSRSPSVKAKGKFSQAKMLMSSTNKQIRKLKSFSNGLNQGTLAGPAFSLEECLNEFHIAEGNYAFQDETARLNMQLGPALPSTLSKRKSSSKLPKALTRPVLRKLKTTTNLCLQTAFRSSPKVLKNMESGLMSFQLNLKNAPPE</sequence>